<feature type="domain" description="Prepilin type IV endopeptidase peptidase" evidence="11">
    <location>
        <begin position="108"/>
        <end position="224"/>
    </location>
</feature>
<dbReference type="GO" id="GO:0032259">
    <property type="term" value="P:methylation"/>
    <property type="evidence" value="ECO:0007669"/>
    <property type="project" value="UniProtKB-KW"/>
</dbReference>
<evidence type="ECO:0000256" key="1">
    <source>
        <dbReference type="ARBA" id="ARBA00004429"/>
    </source>
</evidence>
<comment type="similarity">
    <text evidence="2 8">Belongs to the peptidase A24 family.</text>
</comment>
<feature type="transmembrane region" description="Helical" evidence="10">
    <location>
        <begin position="105"/>
        <end position="122"/>
    </location>
</feature>
<evidence type="ECO:0000256" key="6">
    <source>
        <dbReference type="ARBA" id="ARBA00022989"/>
    </source>
</evidence>
<comment type="subcellular location">
    <subcellularLocation>
        <location evidence="1">Cell inner membrane</location>
        <topology evidence="1">Multi-pass membrane protein</topology>
    </subcellularLocation>
    <subcellularLocation>
        <location evidence="9">Cell membrane</location>
        <topology evidence="9">Multi-pass membrane protein</topology>
    </subcellularLocation>
</comment>
<sequence>MDEWIIVPCSLIVFLLGASIGSFINVVVYRLPAGLSILYPPSRCPRCKNRLKAYDNVPVFGWLRLRGRCRYCKNPISSRYPIVEAATGLIFVLVFAIFQFSPLTIGYWLFCSWLLALSIIDIDTMTLPGELTKTGLALGLLFQMILGFISGSGWLGLVNQLMLAIAAAVLGIWLFDGISRIGTIVFRKDAMGAGDAKLAAMMGAWLGWKYLLLASFIACIAGVVGESFATLIKQKNIKRNKPFPFGPYLALGSAITLFSGEMILSNYLRLFFQGN</sequence>
<evidence type="ECO:0000256" key="5">
    <source>
        <dbReference type="ARBA" id="ARBA00022692"/>
    </source>
</evidence>
<dbReference type="EC" id="3.4.23.43" evidence="9"/>
<comment type="function">
    <text evidence="9">Plays an essential role in type IV pili and type II pseudopili formation by proteolytically removing the leader sequence from substrate proteins and subsequently monomethylating the alpha-amino group of the newly exposed N-terminal phenylalanine.</text>
</comment>
<evidence type="ECO:0000256" key="3">
    <source>
        <dbReference type="ARBA" id="ARBA00022475"/>
    </source>
</evidence>
<evidence type="ECO:0000256" key="10">
    <source>
        <dbReference type="SAM" id="Phobius"/>
    </source>
</evidence>
<accession>A0A1Z4LZ28</accession>
<dbReference type="Pfam" id="PF06750">
    <property type="entry name" value="A24_N_bact"/>
    <property type="match status" value="1"/>
</dbReference>
<dbReference type="Proteomes" id="UP000218418">
    <property type="component" value="Chromosome"/>
</dbReference>
<dbReference type="Gene3D" id="1.20.120.1220">
    <property type="match status" value="1"/>
</dbReference>
<keyword evidence="9" id="KW-0645">Protease</keyword>
<dbReference type="GO" id="GO:0004190">
    <property type="term" value="F:aspartic-type endopeptidase activity"/>
    <property type="evidence" value="ECO:0007669"/>
    <property type="project" value="UniProtKB-EC"/>
</dbReference>
<evidence type="ECO:0000256" key="4">
    <source>
        <dbReference type="ARBA" id="ARBA00022519"/>
    </source>
</evidence>
<organism evidence="13 14">
    <name type="scientific">Calothrix parasitica NIES-267</name>
    <dbReference type="NCBI Taxonomy" id="1973488"/>
    <lineage>
        <taxon>Bacteria</taxon>
        <taxon>Bacillati</taxon>
        <taxon>Cyanobacteriota</taxon>
        <taxon>Cyanophyceae</taxon>
        <taxon>Nostocales</taxon>
        <taxon>Calotrichaceae</taxon>
        <taxon>Calothrix</taxon>
    </lineage>
</organism>
<evidence type="ECO:0000259" key="12">
    <source>
        <dbReference type="Pfam" id="PF06750"/>
    </source>
</evidence>
<dbReference type="GO" id="GO:0005886">
    <property type="term" value="C:plasma membrane"/>
    <property type="evidence" value="ECO:0007669"/>
    <property type="project" value="UniProtKB-SubCell"/>
</dbReference>
<gene>
    <name evidence="13" type="ORF">NIES267_59860</name>
</gene>
<keyword evidence="3" id="KW-1003">Cell membrane</keyword>
<evidence type="ECO:0000259" key="11">
    <source>
        <dbReference type="Pfam" id="PF01478"/>
    </source>
</evidence>
<keyword evidence="14" id="KW-1185">Reference proteome</keyword>
<keyword evidence="5 9" id="KW-0812">Transmembrane</keyword>
<keyword evidence="6 10" id="KW-1133">Transmembrane helix</keyword>
<feature type="domain" description="Prepilin peptidase A24 N-terminal" evidence="12">
    <location>
        <begin position="15"/>
        <end position="97"/>
    </location>
</feature>
<feature type="transmembrane region" description="Helical" evidence="10">
    <location>
        <begin position="198"/>
        <end position="225"/>
    </location>
</feature>
<dbReference type="InterPro" id="IPR050882">
    <property type="entry name" value="Prepilin_peptidase/N-MTase"/>
</dbReference>
<dbReference type="PANTHER" id="PTHR30487:SF0">
    <property type="entry name" value="PREPILIN LEADER PEPTIDASE_N-METHYLTRANSFERASE-RELATED"/>
    <property type="match status" value="1"/>
</dbReference>
<evidence type="ECO:0000256" key="7">
    <source>
        <dbReference type="ARBA" id="ARBA00023136"/>
    </source>
</evidence>
<reference evidence="13 14" key="1">
    <citation type="submission" date="2017-06" db="EMBL/GenBank/DDBJ databases">
        <title>Genome sequencing of cyanobaciteial culture collection at National Institute for Environmental Studies (NIES).</title>
        <authorList>
            <person name="Hirose Y."/>
            <person name="Shimura Y."/>
            <person name="Fujisawa T."/>
            <person name="Nakamura Y."/>
            <person name="Kawachi M."/>
        </authorList>
    </citation>
    <scope>NUCLEOTIDE SEQUENCE [LARGE SCALE GENOMIC DNA]</scope>
    <source>
        <strain evidence="13 14">NIES-267</strain>
    </source>
</reference>
<dbReference type="GO" id="GO:0006465">
    <property type="term" value="P:signal peptide processing"/>
    <property type="evidence" value="ECO:0007669"/>
    <property type="project" value="TreeGrafter"/>
</dbReference>
<dbReference type="InterPro" id="IPR014032">
    <property type="entry name" value="Peptidase_A24A_bac"/>
</dbReference>
<dbReference type="EC" id="2.1.1.-" evidence="9"/>
<dbReference type="EMBL" id="AP018227">
    <property type="protein sequence ID" value="BAY86477.1"/>
    <property type="molecule type" value="Genomic_DNA"/>
</dbReference>
<evidence type="ECO:0000256" key="2">
    <source>
        <dbReference type="ARBA" id="ARBA00005801"/>
    </source>
</evidence>
<dbReference type="Pfam" id="PF01478">
    <property type="entry name" value="Peptidase_A24"/>
    <property type="match status" value="1"/>
</dbReference>
<feature type="transmembrane region" description="Helical" evidence="10">
    <location>
        <begin position="134"/>
        <end position="155"/>
    </location>
</feature>
<keyword evidence="4" id="KW-0997">Cell inner membrane</keyword>
<keyword evidence="9" id="KW-0511">Multifunctional enzyme</keyword>
<feature type="transmembrane region" description="Helical" evidence="10">
    <location>
        <begin position="161"/>
        <end position="186"/>
    </location>
</feature>
<feature type="transmembrane region" description="Helical" evidence="10">
    <location>
        <begin position="6"/>
        <end position="29"/>
    </location>
</feature>
<dbReference type="InterPro" id="IPR010627">
    <property type="entry name" value="Prepilin_pept_A24_N"/>
</dbReference>
<keyword evidence="9" id="KW-0378">Hydrolase</keyword>
<evidence type="ECO:0000256" key="8">
    <source>
        <dbReference type="RuleBase" id="RU003793"/>
    </source>
</evidence>
<feature type="transmembrane region" description="Helical" evidence="10">
    <location>
        <begin position="80"/>
        <end position="99"/>
    </location>
</feature>
<dbReference type="OrthoDB" id="9789291at2"/>
<name>A0A1Z4LZ28_9CYAN</name>
<evidence type="ECO:0000313" key="13">
    <source>
        <dbReference type="EMBL" id="BAY86477.1"/>
    </source>
</evidence>
<keyword evidence="9" id="KW-0489">Methyltransferase</keyword>
<dbReference type="InterPro" id="IPR000045">
    <property type="entry name" value="Prepilin_IV_endopep_pep"/>
</dbReference>
<dbReference type="AlphaFoldDB" id="A0A1Z4LZ28"/>
<protein>
    <recommendedName>
        <fullName evidence="9">Prepilin leader peptidase/N-methyltransferase</fullName>
        <ecNumber evidence="9">2.1.1.-</ecNumber>
        <ecNumber evidence="9">3.4.23.43</ecNumber>
    </recommendedName>
</protein>
<dbReference type="PRINTS" id="PR00864">
    <property type="entry name" value="PREPILNPTASE"/>
</dbReference>
<keyword evidence="7 10" id="KW-0472">Membrane</keyword>
<keyword evidence="9" id="KW-0808">Transferase</keyword>
<evidence type="ECO:0000256" key="9">
    <source>
        <dbReference type="RuleBase" id="RU003794"/>
    </source>
</evidence>
<comment type="catalytic activity">
    <reaction evidence="9">
        <text>Typically cleaves a -Gly-|-Phe- bond to release an N-terminal, basic peptide of 5-8 residues from type IV prepilin, and then N-methylates the new N-terminal amino group, the methyl donor being S-adenosyl-L-methionine.</text>
        <dbReference type="EC" id="3.4.23.43"/>
    </reaction>
</comment>
<feature type="transmembrane region" description="Helical" evidence="10">
    <location>
        <begin position="245"/>
        <end position="264"/>
    </location>
</feature>
<evidence type="ECO:0000313" key="14">
    <source>
        <dbReference type="Proteomes" id="UP000218418"/>
    </source>
</evidence>
<dbReference type="GO" id="GO:0008168">
    <property type="term" value="F:methyltransferase activity"/>
    <property type="evidence" value="ECO:0007669"/>
    <property type="project" value="UniProtKB-KW"/>
</dbReference>
<proteinExistence type="inferred from homology"/>
<dbReference type="PANTHER" id="PTHR30487">
    <property type="entry name" value="TYPE 4 PREPILIN-LIKE PROTEINS LEADER PEPTIDE-PROCESSING ENZYME"/>
    <property type="match status" value="1"/>
</dbReference>